<dbReference type="EMBL" id="CM023483">
    <property type="protein sequence ID" value="KAH6936461.1"/>
    <property type="molecule type" value="Genomic_DNA"/>
</dbReference>
<gene>
    <name evidence="1" type="ORF">HPB50_017587</name>
</gene>
<reference evidence="1" key="1">
    <citation type="submission" date="2020-05" db="EMBL/GenBank/DDBJ databases">
        <title>Large-scale comparative analyses of tick genomes elucidate their genetic diversity and vector capacities.</title>
        <authorList>
            <person name="Jia N."/>
            <person name="Wang J."/>
            <person name="Shi W."/>
            <person name="Du L."/>
            <person name="Sun Y."/>
            <person name="Zhan W."/>
            <person name="Jiang J."/>
            <person name="Wang Q."/>
            <person name="Zhang B."/>
            <person name="Ji P."/>
            <person name="Sakyi L.B."/>
            <person name="Cui X."/>
            <person name="Yuan T."/>
            <person name="Jiang B."/>
            <person name="Yang W."/>
            <person name="Lam T.T.-Y."/>
            <person name="Chang Q."/>
            <person name="Ding S."/>
            <person name="Wang X."/>
            <person name="Zhu J."/>
            <person name="Ruan X."/>
            <person name="Zhao L."/>
            <person name="Wei J."/>
            <person name="Que T."/>
            <person name="Du C."/>
            <person name="Cheng J."/>
            <person name="Dai P."/>
            <person name="Han X."/>
            <person name="Huang E."/>
            <person name="Gao Y."/>
            <person name="Liu J."/>
            <person name="Shao H."/>
            <person name="Ye R."/>
            <person name="Li L."/>
            <person name="Wei W."/>
            <person name="Wang X."/>
            <person name="Wang C."/>
            <person name="Yang T."/>
            <person name="Huo Q."/>
            <person name="Li W."/>
            <person name="Guo W."/>
            <person name="Chen H."/>
            <person name="Zhou L."/>
            <person name="Ni X."/>
            <person name="Tian J."/>
            <person name="Zhou Y."/>
            <person name="Sheng Y."/>
            <person name="Liu T."/>
            <person name="Pan Y."/>
            <person name="Xia L."/>
            <person name="Li J."/>
            <person name="Zhao F."/>
            <person name="Cao W."/>
        </authorList>
    </citation>
    <scope>NUCLEOTIDE SEQUENCE</scope>
    <source>
        <strain evidence="1">Hyas-2018</strain>
    </source>
</reference>
<dbReference type="Proteomes" id="UP000821845">
    <property type="component" value="Chromosome 3"/>
</dbReference>
<evidence type="ECO:0000313" key="1">
    <source>
        <dbReference type="EMBL" id="KAH6936461.1"/>
    </source>
</evidence>
<organism evidence="1 2">
    <name type="scientific">Hyalomma asiaticum</name>
    <name type="common">Tick</name>
    <dbReference type="NCBI Taxonomy" id="266040"/>
    <lineage>
        <taxon>Eukaryota</taxon>
        <taxon>Metazoa</taxon>
        <taxon>Ecdysozoa</taxon>
        <taxon>Arthropoda</taxon>
        <taxon>Chelicerata</taxon>
        <taxon>Arachnida</taxon>
        <taxon>Acari</taxon>
        <taxon>Parasitiformes</taxon>
        <taxon>Ixodida</taxon>
        <taxon>Ixodoidea</taxon>
        <taxon>Ixodidae</taxon>
        <taxon>Hyalomminae</taxon>
        <taxon>Hyalomma</taxon>
    </lineage>
</organism>
<comment type="caution">
    <text evidence="1">The sequence shown here is derived from an EMBL/GenBank/DDBJ whole genome shotgun (WGS) entry which is preliminary data.</text>
</comment>
<keyword evidence="2" id="KW-1185">Reference proteome</keyword>
<accession>A0ACB7SQZ5</accession>
<protein>
    <submittedName>
        <fullName evidence="1">Uncharacterized protein</fullName>
    </submittedName>
</protein>
<evidence type="ECO:0000313" key="2">
    <source>
        <dbReference type="Proteomes" id="UP000821845"/>
    </source>
</evidence>
<proteinExistence type="predicted"/>
<sequence length="296" mass="32770">MRERGRPVTAAATRSRFTRAIYARQCRRGDAAAALAVSLLSREISHNPPSIVQKPGRGQDPPAFGCAAYAPTSRTEPISSSRFEAVITRITGAAGCGPKRVWPGLKENRRGGRRGGQQVFLYRAAWAYCSCPGVHLQYLAREERMYDELEENWRQRPAGFAPPLSRTPHGAARVYAAQEEPVPDTRAVLRERKRAREKKYSGRGHRGTAAVSENKESAAGPKDDDHRPEVMRPLSIARTLQHLITECKKKHREKTRHAPLPKPQEEQGVLLPSTSLSDQTELAERAAAAKAAQAFP</sequence>
<name>A0ACB7SQZ5_HYAAI</name>